<dbReference type="InterPro" id="IPR014710">
    <property type="entry name" value="RmlC-like_jellyroll"/>
</dbReference>
<dbReference type="SUPFAM" id="SSF51206">
    <property type="entry name" value="cAMP-binding domain-like"/>
    <property type="match status" value="1"/>
</dbReference>
<dbReference type="Gene3D" id="2.60.120.10">
    <property type="entry name" value="Jelly Rolls"/>
    <property type="match status" value="1"/>
</dbReference>
<evidence type="ECO:0000313" key="3">
    <source>
        <dbReference type="Proteomes" id="UP000006365"/>
    </source>
</evidence>
<dbReference type="Proteomes" id="UP000006365">
    <property type="component" value="Chromosome"/>
</dbReference>
<reference evidence="2 3" key="1">
    <citation type="journal article" date="2011" name="Stand. Genomic Sci.">
        <title>Complete genome sequence of Desulfobulbus propionicus type strain (1pr3).</title>
        <authorList>
            <person name="Pagani I."/>
            <person name="Lapidus A."/>
            <person name="Nolan M."/>
            <person name="Lucas S."/>
            <person name="Hammon N."/>
            <person name="Deshpande S."/>
            <person name="Cheng J.F."/>
            <person name="Chertkov O."/>
            <person name="Davenport K."/>
            <person name="Tapia R."/>
            <person name="Han C."/>
            <person name="Goodwin L."/>
            <person name="Pitluck S."/>
            <person name="Liolios K."/>
            <person name="Mavromatis K."/>
            <person name="Ivanova N."/>
            <person name="Mikhailova N."/>
            <person name="Pati A."/>
            <person name="Chen A."/>
            <person name="Palaniappan K."/>
            <person name="Land M."/>
            <person name="Hauser L."/>
            <person name="Chang Y.J."/>
            <person name="Jeffries C.D."/>
            <person name="Detter J.C."/>
            <person name="Brambilla E."/>
            <person name="Kannan K.P."/>
            <person name="Djao O.D."/>
            <person name="Rohde M."/>
            <person name="Pukall R."/>
            <person name="Spring S."/>
            <person name="Goker M."/>
            <person name="Sikorski J."/>
            <person name="Woyke T."/>
            <person name="Bristow J."/>
            <person name="Eisen J.A."/>
            <person name="Markowitz V."/>
            <person name="Hugenholtz P."/>
            <person name="Kyrpides N.C."/>
            <person name="Klenk H.P."/>
        </authorList>
    </citation>
    <scope>NUCLEOTIDE SEQUENCE [LARGE SCALE GENOMIC DNA]</scope>
    <source>
        <strain evidence="3">ATCC 33891 / DSM 2032 / 1pr3</strain>
    </source>
</reference>
<dbReference type="PROSITE" id="PS00889">
    <property type="entry name" value="CNMP_BINDING_2"/>
    <property type="match status" value="1"/>
</dbReference>
<dbReference type="InterPro" id="IPR000595">
    <property type="entry name" value="cNMP-bd_dom"/>
</dbReference>
<dbReference type="RefSeq" id="WP_015724893.1">
    <property type="nucleotide sequence ID" value="NC_014972.1"/>
</dbReference>
<proteinExistence type="predicted"/>
<keyword evidence="3" id="KW-1185">Reference proteome</keyword>
<protein>
    <submittedName>
        <fullName evidence="2">Transcriptional regulator, Crp/Fnr family</fullName>
    </submittedName>
</protein>
<dbReference type="PRINTS" id="PR00103">
    <property type="entry name" value="CAMPKINASE"/>
</dbReference>
<dbReference type="PANTHER" id="PTHR10217:SF435">
    <property type="entry name" value="POTASSIUM VOLTAGE-GATED CHANNEL PROTEIN EAG"/>
    <property type="match status" value="1"/>
</dbReference>
<dbReference type="CDD" id="cd00038">
    <property type="entry name" value="CAP_ED"/>
    <property type="match status" value="1"/>
</dbReference>
<dbReference type="KEGG" id="dpr:Despr_2211"/>
<evidence type="ECO:0000313" key="2">
    <source>
        <dbReference type="EMBL" id="ADW18355.1"/>
    </source>
</evidence>
<name>A0A7U3YN06_DESPD</name>
<dbReference type="InterPro" id="IPR018490">
    <property type="entry name" value="cNMP-bd_dom_sf"/>
</dbReference>
<dbReference type="GO" id="GO:0042391">
    <property type="term" value="P:regulation of membrane potential"/>
    <property type="evidence" value="ECO:0007669"/>
    <property type="project" value="TreeGrafter"/>
</dbReference>
<organism evidence="2 3">
    <name type="scientific">Desulfobulbus propionicus (strain ATCC 33891 / DSM 2032 / VKM B-1956 / 1pr3)</name>
    <dbReference type="NCBI Taxonomy" id="577650"/>
    <lineage>
        <taxon>Bacteria</taxon>
        <taxon>Pseudomonadati</taxon>
        <taxon>Thermodesulfobacteriota</taxon>
        <taxon>Desulfobulbia</taxon>
        <taxon>Desulfobulbales</taxon>
        <taxon>Desulfobulbaceae</taxon>
        <taxon>Desulfobulbus</taxon>
    </lineage>
</organism>
<feature type="domain" description="Cyclic nucleotide-binding" evidence="1">
    <location>
        <begin position="27"/>
        <end position="129"/>
    </location>
</feature>
<dbReference type="AlphaFoldDB" id="A0A7U3YN06"/>
<dbReference type="InterPro" id="IPR050818">
    <property type="entry name" value="KCNH_animal-type"/>
</dbReference>
<dbReference type="InterPro" id="IPR018488">
    <property type="entry name" value="cNMP-bd_CS"/>
</dbReference>
<evidence type="ECO:0000259" key="1">
    <source>
        <dbReference type="PROSITE" id="PS50042"/>
    </source>
</evidence>
<accession>A0A7U3YN06</accession>
<dbReference type="PANTHER" id="PTHR10217">
    <property type="entry name" value="VOLTAGE AND LIGAND GATED POTASSIUM CHANNEL"/>
    <property type="match status" value="1"/>
</dbReference>
<dbReference type="Pfam" id="PF00027">
    <property type="entry name" value="cNMP_binding"/>
    <property type="match status" value="1"/>
</dbReference>
<dbReference type="EMBL" id="CP002364">
    <property type="protein sequence ID" value="ADW18355.1"/>
    <property type="molecule type" value="Genomic_DNA"/>
</dbReference>
<dbReference type="GO" id="GO:0005886">
    <property type="term" value="C:plasma membrane"/>
    <property type="evidence" value="ECO:0007669"/>
    <property type="project" value="TreeGrafter"/>
</dbReference>
<sequence length="170" mass="19175">MKETVAPEQPLTENEEKTRDLMLTLPLFDAFKSDELDILARHMNFAEIMRGEHLFIEGDKGDFMCFVVRGLLDVLKKSNIGDYRVIARLGKGNTIGEMSIIDKSPRSATVIARQPSVVIILTKKGFDILTELYPALGVTLLKKIMRLLSLNMRLTTIKLAENFPTQAYDS</sequence>
<dbReference type="SMART" id="SM00100">
    <property type="entry name" value="cNMP"/>
    <property type="match status" value="1"/>
</dbReference>
<dbReference type="GO" id="GO:0005249">
    <property type="term" value="F:voltage-gated potassium channel activity"/>
    <property type="evidence" value="ECO:0007669"/>
    <property type="project" value="TreeGrafter"/>
</dbReference>
<dbReference type="PROSITE" id="PS50042">
    <property type="entry name" value="CNMP_BINDING_3"/>
    <property type="match status" value="1"/>
</dbReference>
<gene>
    <name evidence="2" type="ordered locus">Despr_2211</name>
</gene>